<reference evidence="1 2" key="1">
    <citation type="submission" date="2015-07" db="EMBL/GenBank/DDBJ databases">
        <title>Two Asian jumbo phage RSL2 and RSF1 infecting the phytopathogen Ralstonia solanacearum share common features related to the phi-KZ-like phages.</title>
        <authorList>
            <person name="Kawasaki T."/>
            <person name="Fujie M."/>
            <person name="Chatchawankanphanich O."/>
            <person name="Ogata H."/>
            <person name="Yamada T."/>
        </authorList>
    </citation>
    <scope>NUCLEOTIDE SEQUENCE [LARGE SCALE GENOMIC DNA]</scope>
    <source>
        <strain evidence="1 2">RSF1</strain>
    </source>
</reference>
<dbReference type="KEGG" id="vg:26634665"/>
<evidence type="ECO:0000313" key="2">
    <source>
        <dbReference type="Proteomes" id="UP000202583"/>
    </source>
</evidence>
<dbReference type="RefSeq" id="YP_009208008.1">
    <property type="nucleotide sequence ID" value="NC_028899.1"/>
</dbReference>
<evidence type="ECO:0000313" key="1">
    <source>
        <dbReference type="EMBL" id="BAS04996.1"/>
    </source>
</evidence>
<dbReference type="Proteomes" id="UP000202583">
    <property type="component" value="Segment"/>
</dbReference>
<proteinExistence type="predicted"/>
<keyword evidence="2" id="KW-1185">Reference proteome</keyword>
<dbReference type="GeneID" id="26634665"/>
<organism evidence="1 2">
    <name type="scientific">Ralstonia phage RSF1</name>
    <dbReference type="NCBI Taxonomy" id="1689679"/>
    <lineage>
        <taxon>Viruses</taxon>
        <taxon>Duplodnaviria</taxon>
        <taxon>Heunggongvirae</taxon>
        <taxon>Uroviricota</taxon>
        <taxon>Caudoviricetes</taxon>
        <taxon>Chimalliviridae</taxon>
        <taxon>Chiangmaivirus</taxon>
        <taxon>Chiangmaivirus RSF1</taxon>
    </lineage>
</organism>
<accession>A0A0K2QRK7</accession>
<dbReference type="OrthoDB" id="37019at10239"/>
<protein>
    <submittedName>
        <fullName evidence="1">Uncharacterized protein</fullName>
    </submittedName>
</protein>
<sequence length="64" mass="7622">MTPADIIEQMKKLPQDKHILCQVVDEKGQAFQMFFEFNDVPSSWMIQLRVSHPELKDLYNIKRD</sequence>
<dbReference type="EMBL" id="AP014927">
    <property type="protein sequence ID" value="BAS04996.1"/>
    <property type="molecule type" value="Genomic_DNA"/>
</dbReference>
<name>A0A0K2QRK7_9CAUD</name>